<gene>
    <name evidence="1" type="ORF">COT98_00040</name>
</gene>
<proteinExistence type="predicted"/>
<comment type="caution">
    <text evidence="1">The sequence shown here is derived from an EMBL/GenBank/DDBJ whole genome shotgun (WGS) entry which is preliminary data.</text>
</comment>
<organism evidence="1 2">
    <name type="scientific">Candidatus Falkowbacteria bacterium CG10_big_fil_rev_8_21_14_0_10_39_9</name>
    <dbReference type="NCBI Taxonomy" id="1974566"/>
    <lineage>
        <taxon>Bacteria</taxon>
        <taxon>Candidatus Falkowiibacteriota</taxon>
    </lineage>
</organism>
<dbReference type="AlphaFoldDB" id="A0A2M6WRI9"/>
<reference evidence="2" key="1">
    <citation type="submission" date="2017-09" db="EMBL/GenBank/DDBJ databases">
        <title>Depth-based differentiation of microbial function through sediment-hosted aquifers and enrichment of novel symbionts in the deep terrestrial subsurface.</title>
        <authorList>
            <person name="Probst A.J."/>
            <person name="Ladd B."/>
            <person name="Jarett J.K."/>
            <person name="Geller-Mcgrath D.E."/>
            <person name="Sieber C.M.K."/>
            <person name="Emerson J.B."/>
            <person name="Anantharaman K."/>
            <person name="Thomas B.C."/>
            <person name="Malmstrom R."/>
            <person name="Stieglmeier M."/>
            <person name="Klingl A."/>
            <person name="Woyke T."/>
            <person name="Ryan C.M."/>
            <person name="Banfield J.F."/>
        </authorList>
    </citation>
    <scope>NUCLEOTIDE SEQUENCE [LARGE SCALE GENOMIC DNA]</scope>
</reference>
<protein>
    <submittedName>
        <fullName evidence="1">Uncharacterized protein</fullName>
    </submittedName>
</protein>
<evidence type="ECO:0000313" key="2">
    <source>
        <dbReference type="Proteomes" id="UP000228900"/>
    </source>
</evidence>
<accession>A0A2M6WRI9</accession>
<evidence type="ECO:0000313" key="1">
    <source>
        <dbReference type="EMBL" id="PIT95405.1"/>
    </source>
</evidence>
<name>A0A2M6WRI9_9BACT</name>
<sequence>MKIHEATIRKIRVIYEEIKGPDTEIVFSKTSQSDNGFCPKKSYKVDKLYKVIFPVKIEPSVFFDLVPLELNSKEVILEKYEDDCNGCFLAFKKDVECSLVFKLVV</sequence>
<dbReference type="EMBL" id="PFAQ01000001">
    <property type="protein sequence ID" value="PIT95405.1"/>
    <property type="molecule type" value="Genomic_DNA"/>
</dbReference>
<dbReference type="Proteomes" id="UP000228900">
    <property type="component" value="Unassembled WGS sequence"/>
</dbReference>